<comment type="caution">
    <text evidence="2">The sequence shown here is derived from an EMBL/GenBank/DDBJ whole genome shotgun (WGS) entry which is preliminary data.</text>
</comment>
<accession>A0ABS6H898</accession>
<dbReference type="Proteomes" id="UP000689967">
    <property type="component" value="Unassembled WGS sequence"/>
</dbReference>
<sequence>MVHGRSPSWCISRANGRPREPQPPHPVNARFTTGPAARHPARTKGRPAVTRLPRRAALALPALLLPGTARAEGWPVLRQGGIVLFRHANAPGGGDPPGFRLEDCATQRNLDALGRDQARRIGATFRAREIAVGQVLTSRWCRARETAELAFPGQSRPEPVFDSFFANRRDAAPRTEAARALLQGWAGPGALVITTHQVNITALTEIFPASGEGIVLRPGTLAVAGRIRP</sequence>
<dbReference type="CDD" id="cd07067">
    <property type="entry name" value="HP_PGM_like"/>
    <property type="match status" value="1"/>
</dbReference>
<evidence type="ECO:0000313" key="3">
    <source>
        <dbReference type="Proteomes" id="UP000689967"/>
    </source>
</evidence>
<keyword evidence="3" id="KW-1185">Reference proteome</keyword>
<dbReference type="InterPro" id="IPR013078">
    <property type="entry name" value="His_Pase_superF_clade-1"/>
</dbReference>
<protein>
    <submittedName>
        <fullName evidence="2">Histidine phosphatase family protein</fullName>
    </submittedName>
</protein>
<organism evidence="2 3">
    <name type="scientific">Falsiroseomonas oleicola</name>
    <dbReference type="NCBI Taxonomy" id="2801474"/>
    <lineage>
        <taxon>Bacteria</taxon>
        <taxon>Pseudomonadati</taxon>
        <taxon>Pseudomonadota</taxon>
        <taxon>Alphaproteobacteria</taxon>
        <taxon>Acetobacterales</taxon>
        <taxon>Roseomonadaceae</taxon>
        <taxon>Falsiroseomonas</taxon>
    </lineage>
</organism>
<name>A0ABS6H898_9PROT</name>
<reference evidence="2 3" key="1">
    <citation type="submission" date="2021-01" db="EMBL/GenBank/DDBJ databases">
        <title>Roseomonas sp. nov, a bacterium isolated from an oil production mixture in Yumen Oilfield.</title>
        <authorList>
            <person name="Wu D."/>
        </authorList>
    </citation>
    <scope>NUCLEOTIDE SEQUENCE [LARGE SCALE GENOMIC DNA]</scope>
    <source>
        <strain evidence="2 3">ROY-5-3</strain>
    </source>
</reference>
<gene>
    <name evidence="2" type="ORF">JJQ90_10725</name>
</gene>
<evidence type="ECO:0000256" key="1">
    <source>
        <dbReference type="SAM" id="MobiDB-lite"/>
    </source>
</evidence>
<feature type="region of interest" description="Disordered" evidence="1">
    <location>
        <begin position="1"/>
        <end position="48"/>
    </location>
</feature>
<proteinExistence type="predicted"/>
<evidence type="ECO:0000313" key="2">
    <source>
        <dbReference type="EMBL" id="MBU8544183.1"/>
    </source>
</evidence>
<dbReference type="EMBL" id="JAERQM010000002">
    <property type="protein sequence ID" value="MBU8544183.1"/>
    <property type="molecule type" value="Genomic_DNA"/>
</dbReference>